<keyword evidence="2" id="KW-1185">Reference proteome</keyword>
<dbReference type="OrthoDB" id="5191794at2"/>
<proteinExistence type="predicted"/>
<gene>
    <name evidence="1" type="ORF">EV384_6352</name>
</gene>
<dbReference type="Proteomes" id="UP000294114">
    <property type="component" value="Unassembled WGS sequence"/>
</dbReference>
<dbReference type="RefSeq" id="WP_130339109.1">
    <property type="nucleotide sequence ID" value="NZ_SHLD01000001.1"/>
</dbReference>
<dbReference type="AlphaFoldDB" id="A0A4Q8BHT1"/>
<comment type="caution">
    <text evidence="1">The sequence shown here is derived from an EMBL/GenBank/DDBJ whole genome shotgun (WGS) entry which is preliminary data.</text>
</comment>
<evidence type="ECO:0000313" key="1">
    <source>
        <dbReference type="EMBL" id="RZU77620.1"/>
    </source>
</evidence>
<organism evidence="1 2">
    <name type="scientific">Micromonospora kangleipakensis</name>
    <dbReference type="NCBI Taxonomy" id="1077942"/>
    <lineage>
        <taxon>Bacteria</taxon>
        <taxon>Bacillati</taxon>
        <taxon>Actinomycetota</taxon>
        <taxon>Actinomycetes</taxon>
        <taxon>Micromonosporales</taxon>
        <taxon>Micromonosporaceae</taxon>
        <taxon>Micromonospora</taxon>
    </lineage>
</organism>
<protein>
    <submittedName>
        <fullName evidence="1">Uncharacterized protein</fullName>
    </submittedName>
</protein>
<accession>A0A4Q8BHT1</accession>
<sequence>MAQKKPAGWIADLQQSPDWAIETTREDAGWIITGRWWGEAGEPASDGPREVVIRLSDDAPRDVRQRGVNSGVMRRLERHLSDMGDEIREVSGATAFATKVLQHVEERVARLPDSPRKAGDVYYRELLDLFEEVIQMGYPEPLNILAKVMGIPKDTLKTRLRVARQRRGNF</sequence>
<evidence type="ECO:0000313" key="2">
    <source>
        <dbReference type="Proteomes" id="UP000294114"/>
    </source>
</evidence>
<dbReference type="EMBL" id="SHLD01000001">
    <property type="protein sequence ID" value="RZU77620.1"/>
    <property type="molecule type" value="Genomic_DNA"/>
</dbReference>
<reference evidence="1 2" key="1">
    <citation type="submission" date="2019-02" db="EMBL/GenBank/DDBJ databases">
        <title>Sequencing the genomes of 1000 actinobacteria strains.</title>
        <authorList>
            <person name="Klenk H.-P."/>
        </authorList>
    </citation>
    <scope>NUCLEOTIDE SEQUENCE [LARGE SCALE GENOMIC DNA]</scope>
    <source>
        <strain evidence="1 2">DSM 45612</strain>
    </source>
</reference>
<name>A0A4Q8BHT1_9ACTN</name>